<keyword evidence="3 4" id="KW-0326">Glycosidase</keyword>
<evidence type="ECO:0000256" key="3">
    <source>
        <dbReference type="ARBA" id="ARBA00023295"/>
    </source>
</evidence>
<feature type="domain" description="GH26" evidence="5">
    <location>
        <begin position="27"/>
        <end position="387"/>
    </location>
</feature>
<dbReference type="SUPFAM" id="SSF51445">
    <property type="entry name" value="(Trans)glycosidases"/>
    <property type="match status" value="1"/>
</dbReference>
<evidence type="ECO:0000256" key="2">
    <source>
        <dbReference type="ARBA" id="ARBA00022801"/>
    </source>
</evidence>
<dbReference type="PANTHER" id="PTHR40079:SF4">
    <property type="entry name" value="GH26 DOMAIN-CONTAINING PROTEIN-RELATED"/>
    <property type="match status" value="1"/>
</dbReference>
<gene>
    <name evidence="6" type="ORF">CXG81DRAFT_13506</name>
</gene>
<organism evidence="6 7">
    <name type="scientific">Caulochytrium protostelioides</name>
    <dbReference type="NCBI Taxonomy" id="1555241"/>
    <lineage>
        <taxon>Eukaryota</taxon>
        <taxon>Fungi</taxon>
        <taxon>Fungi incertae sedis</taxon>
        <taxon>Chytridiomycota</taxon>
        <taxon>Chytridiomycota incertae sedis</taxon>
        <taxon>Chytridiomycetes</taxon>
        <taxon>Caulochytriales</taxon>
        <taxon>Caulochytriaceae</taxon>
        <taxon>Caulochytrium</taxon>
    </lineage>
</organism>
<dbReference type="GO" id="GO:0016985">
    <property type="term" value="F:mannan endo-1,4-beta-mannosidase activity"/>
    <property type="evidence" value="ECO:0007669"/>
    <property type="project" value="InterPro"/>
</dbReference>
<name>A0A4P9X514_9FUNG</name>
<feature type="active site" description="Nucleophile" evidence="4">
    <location>
        <position position="306"/>
    </location>
</feature>
<dbReference type="PROSITE" id="PS51764">
    <property type="entry name" value="GH26"/>
    <property type="match status" value="1"/>
</dbReference>
<accession>A0A4P9X514</accession>
<dbReference type="OrthoDB" id="428177at2759"/>
<protein>
    <recommendedName>
        <fullName evidence="5">GH26 domain-containing protein</fullName>
    </recommendedName>
</protein>
<dbReference type="InterPro" id="IPR000805">
    <property type="entry name" value="Glyco_hydro_26"/>
</dbReference>
<evidence type="ECO:0000256" key="4">
    <source>
        <dbReference type="PROSITE-ProRule" id="PRU01100"/>
    </source>
</evidence>
<dbReference type="GO" id="GO:0006080">
    <property type="term" value="P:substituted mannan metabolic process"/>
    <property type="evidence" value="ECO:0007669"/>
    <property type="project" value="InterPro"/>
</dbReference>
<dbReference type="AlphaFoldDB" id="A0A4P9X514"/>
<keyword evidence="2 4" id="KW-0378">Hydrolase</keyword>
<dbReference type="Gene3D" id="3.20.20.80">
    <property type="entry name" value="Glycosidases"/>
    <property type="match status" value="1"/>
</dbReference>
<evidence type="ECO:0000313" key="6">
    <source>
        <dbReference type="EMBL" id="RKP00207.1"/>
    </source>
</evidence>
<dbReference type="Proteomes" id="UP000274922">
    <property type="component" value="Unassembled WGS sequence"/>
</dbReference>
<dbReference type="InterPro" id="IPR022790">
    <property type="entry name" value="GH26_dom"/>
</dbReference>
<reference evidence="7" key="1">
    <citation type="journal article" date="2018" name="Nat. Microbiol.">
        <title>Leveraging single-cell genomics to expand the fungal tree of life.</title>
        <authorList>
            <person name="Ahrendt S.R."/>
            <person name="Quandt C.A."/>
            <person name="Ciobanu D."/>
            <person name="Clum A."/>
            <person name="Salamov A."/>
            <person name="Andreopoulos B."/>
            <person name="Cheng J.F."/>
            <person name="Woyke T."/>
            <person name="Pelin A."/>
            <person name="Henrissat B."/>
            <person name="Reynolds N.K."/>
            <person name="Benny G.L."/>
            <person name="Smith M.E."/>
            <person name="James T.Y."/>
            <person name="Grigoriev I.V."/>
        </authorList>
    </citation>
    <scope>NUCLEOTIDE SEQUENCE [LARGE SCALE GENOMIC DNA]</scope>
    <source>
        <strain evidence="7">ATCC 52028</strain>
    </source>
</reference>
<comment type="similarity">
    <text evidence="1 4">Belongs to the glycosyl hydrolase 26 family.</text>
</comment>
<dbReference type="InterPro" id="IPR017853">
    <property type="entry name" value="GH"/>
</dbReference>
<proteinExistence type="inferred from homology"/>
<evidence type="ECO:0000259" key="5">
    <source>
        <dbReference type="PROSITE" id="PS51764"/>
    </source>
</evidence>
<keyword evidence="7" id="KW-1185">Reference proteome</keyword>
<sequence>MAWRVEILHRRASNARHVIDFTRDCATAASAAHARLENPKGTMVGFHIDWSQDTPDALKSRIGAYPAVVNTFITFDAGAAWPWDRDMLVWQAQLAGEAGAVLEITVMPVDLGRITAQMYADFAATLRTLNEQYHTPVLLRWAHEMNGNWLSYSYKPAQYIASFQQMATAVHAATNATAMVWSPNMGLGYPFGDDATTIPRPTRASDPTNFALLDTNGDGVISNGDDPYLPFYPGDDYVDWVGLSLYWYPAPAGVLSETPNQVTPPNFVADYIRGSGGNVNPSLNASVITFYDRFVEGRGKPMMLAESGAPFLVTQGGASELDVKKSWWEQTWNTALMKEFPRLRAIINFDERKEEGGLLKDWAQTTNSAVLKAYKSYMGGKSKLTTYGNDMSFACDGRVTML</sequence>
<dbReference type="PANTHER" id="PTHR40079">
    <property type="entry name" value="MANNAN ENDO-1,4-BETA-MANNOSIDASE E-RELATED"/>
    <property type="match status" value="1"/>
</dbReference>
<dbReference type="EMBL" id="ML014229">
    <property type="protein sequence ID" value="RKP00207.1"/>
    <property type="molecule type" value="Genomic_DNA"/>
</dbReference>
<feature type="active site" description="Proton donor" evidence="4">
    <location>
        <position position="144"/>
    </location>
</feature>
<evidence type="ECO:0000313" key="7">
    <source>
        <dbReference type="Proteomes" id="UP000274922"/>
    </source>
</evidence>
<evidence type="ECO:0000256" key="1">
    <source>
        <dbReference type="ARBA" id="ARBA00007754"/>
    </source>
</evidence>
<dbReference type="STRING" id="1555241.A0A4P9X514"/>